<feature type="region of interest" description="Disordered" evidence="2">
    <location>
        <begin position="442"/>
        <end position="491"/>
    </location>
</feature>
<dbReference type="Pfam" id="PF11500">
    <property type="entry name" value="Cut12"/>
    <property type="match status" value="1"/>
</dbReference>
<evidence type="ECO:0000256" key="2">
    <source>
        <dbReference type="SAM" id="MobiDB-lite"/>
    </source>
</evidence>
<evidence type="ECO:0000259" key="3">
    <source>
        <dbReference type="Pfam" id="PF11500"/>
    </source>
</evidence>
<gene>
    <name evidence="4" type="ORF">BJ875DRAFT_215533</name>
</gene>
<evidence type="ECO:0000313" key="4">
    <source>
        <dbReference type="EMBL" id="KAG9236628.1"/>
    </source>
</evidence>
<protein>
    <submittedName>
        <fullName evidence="4">Spindle pole body formation-associated protein-domain-containing protein</fullName>
    </submittedName>
</protein>
<feature type="compositionally biased region" description="Basic and acidic residues" evidence="2">
    <location>
        <begin position="447"/>
        <end position="457"/>
    </location>
</feature>
<feature type="region of interest" description="Disordered" evidence="2">
    <location>
        <begin position="386"/>
        <end position="420"/>
    </location>
</feature>
<feature type="region of interest" description="Disordered" evidence="2">
    <location>
        <begin position="711"/>
        <end position="773"/>
    </location>
</feature>
<feature type="domain" description="Spindle pole body-associated protein cut12" evidence="3">
    <location>
        <begin position="212"/>
        <end position="348"/>
    </location>
</feature>
<reference evidence="4" key="1">
    <citation type="journal article" date="2021" name="IMA Fungus">
        <title>Genomic characterization of three marine fungi, including Emericellopsis atlantica sp. nov. with signatures of a generalist lifestyle and marine biomass degradation.</title>
        <authorList>
            <person name="Hagestad O.C."/>
            <person name="Hou L."/>
            <person name="Andersen J.H."/>
            <person name="Hansen E.H."/>
            <person name="Altermark B."/>
            <person name="Li C."/>
            <person name="Kuhnert E."/>
            <person name="Cox R.J."/>
            <person name="Crous P.W."/>
            <person name="Spatafora J.W."/>
            <person name="Lail K."/>
            <person name="Amirebrahimi M."/>
            <person name="Lipzen A."/>
            <person name="Pangilinan J."/>
            <person name="Andreopoulos W."/>
            <person name="Hayes R.D."/>
            <person name="Ng V."/>
            <person name="Grigoriev I.V."/>
            <person name="Jackson S.A."/>
            <person name="Sutton T.D.S."/>
            <person name="Dobson A.D.W."/>
            <person name="Rama T."/>
        </authorList>
    </citation>
    <scope>NUCLEOTIDE SEQUENCE</scope>
    <source>
        <strain evidence="4">TRa018bII</strain>
    </source>
</reference>
<dbReference type="EMBL" id="MU251403">
    <property type="protein sequence ID" value="KAG9236628.1"/>
    <property type="molecule type" value="Genomic_DNA"/>
</dbReference>
<proteinExistence type="predicted"/>
<name>A0A9P7YP85_9HELO</name>
<comment type="caution">
    <text evidence="4">The sequence shown here is derived from an EMBL/GenBank/DDBJ whole genome shotgun (WGS) entry which is preliminary data.</text>
</comment>
<evidence type="ECO:0000313" key="5">
    <source>
        <dbReference type="Proteomes" id="UP000824998"/>
    </source>
</evidence>
<feature type="coiled-coil region" evidence="1">
    <location>
        <begin position="312"/>
        <end position="346"/>
    </location>
</feature>
<feature type="region of interest" description="Disordered" evidence="2">
    <location>
        <begin position="59"/>
        <end position="112"/>
    </location>
</feature>
<feature type="compositionally biased region" description="Basic and acidic residues" evidence="2">
    <location>
        <begin position="386"/>
        <end position="403"/>
    </location>
</feature>
<evidence type="ECO:0000256" key="1">
    <source>
        <dbReference type="SAM" id="Coils"/>
    </source>
</evidence>
<dbReference type="OrthoDB" id="5383703at2759"/>
<accession>A0A9P7YP85</accession>
<feature type="region of interest" description="Disordered" evidence="2">
    <location>
        <begin position="180"/>
        <end position="235"/>
    </location>
</feature>
<sequence>MLSWWYGKGSEGHRVADDKPELEPPETPAPVFAARALKSAIFGAPNIIDETLYDINTYPDEREGKHEKSLEADRVNLPSSKLTTGPKLNRNDKAGARPSVAMTEDEIAQNSCRGRSLSKPTIEHKFAHDDCINLSPTKPRGILSTPRTASRKKSVSFGNEVLDKKEGAVGCKALLHKRETTPYARKSKKADLSNQPKSEELPSEGSSRRLWKKTPLTQTLEDAREGKLGNSGSAKSRFGWEAQGDWGLESIAANTSHTTQHQGLGVDMTFDLNEPQSQSGRYWKSQYQSYHEQARGEMEQLLKYKYLAKSYAKKKDSEAVDLAEKLKDEQRKVAEMEGRLHELSSKISTPGFESTEGSLELVQEVARQRALIVQYKDQVEEFRIALEEPEGRPKGSEKHEKTESRKRRRQSKEADMQNDEVAVQLEEPDRVRIELSRAHHVSAGVEKQNRKLQEENTRLNQQVLHANLRVEKQRESNEKRKQSYHDELDKKDEALRKLQKEYNTIKDLAKSNRRDAEDLLRKRHDQVKELKAEISFLRKSETKIKDLEKALQFKSDEHDEIVSDLRKQLVQARKHETFMTEPAVTDSFQPRESQIPVLKHSIPRPSKATTSSGLSRSHQHPLSEIVNNANVDTVPPRSFGPVQSTPMTKRFADLGIESPAMDLPSIEGPFSQNMSRKIPGRTCQPSPRPAFVNIPSSPPKVAMMRPRSSVEVLRKKSNGGLAPRRPLSVAANRSSTSPGSRPRRNLPPERAAAARARLEHKQAEKKRAQAVNA</sequence>
<keyword evidence="5" id="KW-1185">Reference proteome</keyword>
<dbReference type="Proteomes" id="UP000824998">
    <property type="component" value="Unassembled WGS sequence"/>
</dbReference>
<feature type="region of interest" description="Disordered" evidence="2">
    <location>
        <begin position="1"/>
        <end position="27"/>
    </location>
</feature>
<feature type="compositionally biased region" description="Basic and acidic residues" evidence="2">
    <location>
        <begin position="59"/>
        <end position="74"/>
    </location>
</feature>
<feature type="compositionally biased region" description="Basic and acidic residues" evidence="2">
    <location>
        <begin position="756"/>
        <end position="767"/>
    </location>
</feature>
<dbReference type="InterPro" id="IPR021589">
    <property type="entry name" value="Cut12"/>
</dbReference>
<keyword evidence="1" id="KW-0175">Coiled coil</keyword>
<feature type="compositionally biased region" description="Basic and acidic residues" evidence="2">
    <location>
        <begin position="468"/>
        <end position="491"/>
    </location>
</feature>
<dbReference type="AlphaFoldDB" id="A0A9P7YP85"/>
<organism evidence="4 5">
    <name type="scientific">Amylocarpus encephaloides</name>
    <dbReference type="NCBI Taxonomy" id="45428"/>
    <lineage>
        <taxon>Eukaryota</taxon>
        <taxon>Fungi</taxon>
        <taxon>Dikarya</taxon>
        <taxon>Ascomycota</taxon>
        <taxon>Pezizomycotina</taxon>
        <taxon>Leotiomycetes</taxon>
        <taxon>Helotiales</taxon>
        <taxon>Helotiales incertae sedis</taxon>
        <taxon>Amylocarpus</taxon>
    </lineage>
</organism>
<feature type="compositionally biased region" description="Basic and acidic residues" evidence="2">
    <location>
        <begin position="10"/>
        <end position="22"/>
    </location>
</feature>